<evidence type="ECO:0000313" key="2">
    <source>
        <dbReference type="EMBL" id="MBB3111090.1"/>
    </source>
</evidence>
<name>A0A7W5AYG3_9BACL</name>
<proteinExistence type="predicted"/>
<dbReference type="EMBL" id="JACHXK010000006">
    <property type="protein sequence ID" value="MBB3111090.1"/>
    <property type="molecule type" value="Genomic_DNA"/>
</dbReference>
<feature type="compositionally biased region" description="Low complexity" evidence="1">
    <location>
        <begin position="12"/>
        <end position="25"/>
    </location>
</feature>
<organism evidence="2 3">
    <name type="scientific">Paenibacillus phyllosphaerae</name>
    <dbReference type="NCBI Taxonomy" id="274593"/>
    <lineage>
        <taxon>Bacteria</taxon>
        <taxon>Bacillati</taxon>
        <taxon>Bacillota</taxon>
        <taxon>Bacilli</taxon>
        <taxon>Bacillales</taxon>
        <taxon>Paenibacillaceae</taxon>
        <taxon>Paenibacillus</taxon>
    </lineage>
</organism>
<protein>
    <submittedName>
        <fullName evidence="2">Uncharacterized protein</fullName>
    </submittedName>
</protein>
<sequence length="60" mass="6583">MTSSRNHQEATGLGQAEEQLNQQAQAAAEIQGLNKVDKEIQAASQEHATELDDIIEKYTT</sequence>
<evidence type="ECO:0000256" key="1">
    <source>
        <dbReference type="SAM" id="MobiDB-lite"/>
    </source>
</evidence>
<dbReference type="Proteomes" id="UP000570361">
    <property type="component" value="Unassembled WGS sequence"/>
</dbReference>
<gene>
    <name evidence="2" type="ORF">FHS18_003158</name>
</gene>
<comment type="caution">
    <text evidence="2">The sequence shown here is derived from an EMBL/GenBank/DDBJ whole genome shotgun (WGS) entry which is preliminary data.</text>
</comment>
<dbReference type="AlphaFoldDB" id="A0A7W5AYG3"/>
<reference evidence="2 3" key="1">
    <citation type="submission" date="2020-08" db="EMBL/GenBank/DDBJ databases">
        <title>Genomic Encyclopedia of Type Strains, Phase III (KMG-III): the genomes of soil and plant-associated and newly described type strains.</title>
        <authorList>
            <person name="Whitman W."/>
        </authorList>
    </citation>
    <scope>NUCLEOTIDE SEQUENCE [LARGE SCALE GENOMIC DNA]</scope>
    <source>
        <strain evidence="2 3">CECT 5862</strain>
    </source>
</reference>
<keyword evidence="3" id="KW-1185">Reference proteome</keyword>
<dbReference type="RefSeq" id="WP_183600963.1">
    <property type="nucleotide sequence ID" value="NZ_JACHXK010000006.1"/>
</dbReference>
<accession>A0A7W5AYG3</accession>
<feature type="region of interest" description="Disordered" evidence="1">
    <location>
        <begin position="1"/>
        <end position="25"/>
    </location>
</feature>
<evidence type="ECO:0000313" key="3">
    <source>
        <dbReference type="Proteomes" id="UP000570361"/>
    </source>
</evidence>